<evidence type="ECO:0000256" key="3">
    <source>
        <dbReference type="ARBA" id="ARBA00022692"/>
    </source>
</evidence>
<protein>
    <submittedName>
        <fullName evidence="10">ABC transporter ATP-binding protein</fullName>
    </submittedName>
</protein>
<evidence type="ECO:0000256" key="2">
    <source>
        <dbReference type="ARBA" id="ARBA00022475"/>
    </source>
</evidence>
<dbReference type="Proteomes" id="UP000239800">
    <property type="component" value="Unassembled WGS sequence"/>
</dbReference>
<evidence type="ECO:0000313" key="11">
    <source>
        <dbReference type="Proteomes" id="UP000239800"/>
    </source>
</evidence>
<evidence type="ECO:0000256" key="5">
    <source>
        <dbReference type="ARBA" id="ARBA00023136"/>
    </source>
</evidence>
<keyword evidence="10" id="KW-0547">Nucleotide-binding</keyword>
<dbReference type="RefSeq" id="WP_104813064.1">
    <property type="nucleotide sequence ID" value="NZ_MQUB01000001.1"/>
</dbReference>
<keyword evidence="10" id="KW-0067">ATP-binding</keyword>
<evidence type="ECO:0000256" key="7">
    <source>
        <dbReference type="SAM" id="Phobius"/>
    </source>
</evidence>
<keyword evidence="5 7" id="KW-0472">Membrane</keyword>
<dbReference type="GO" id="GO:0022857">
    <property type="term" value="F:transmembrane transporter activity"/>
    <property type="evidence" value="ECO:0007669"/>
    <property type="project" value="TreeGrafter"/>
</dbReference>
<dbReference type="Pfam" id="PF02687">
    <property type="entry name" value="FtsX"/>
    <property type="match status" value="1"/>
</dbReference>
<evidence type="ECO:0000313" key="10">
    <source>
        <dbReference type="EMBL" id="PQB05132.1"/>
    </source>
</evidence>
<evidence type="ECO:0000256" key="6">
    <source>
        <dbReference type="ARBA" id="ARBA00038076"/>
    </source>
</evidence>
<dbReference type="PANTHER" id="PTHR30572:SF4">
    <property type="entry name" value="ABC TRANSPORTER PERMEASE YTRF"/>
    <property type="match status" value="1"/>
</dbReference>
<dbReference type="InterPro" id="IPR050250">
    <property type="entry name" value="Macrolide_Exporter_MacB"/>
</dbReference>
<dbReference type="InterPro" id="IPR025857">
    <property type="entry name" value="MacB_PCD"/>
</dbReference>
<keyword evidence="11" id="KW-1185">Reference proteome</keyword>
<feature type="domain" description="MacB-like periplasmic core" evidence="9">
    <location>
        <begin position="21"/>
        <end position="239"/>
    </location>
</feature>
<organism evidence="10 11">
    <name type="scientific">Aureitalea marina</name>
    <dbReference type="NCBI Taxonomy" id="930804"/>
    <lineage>
        <taxon>Bacteria</taxon>
        <taxon>Pseudomonadati</taxon>
        <taxon>Bacteroidota</taxon>
        <taxon>Flavobacteriia</taxon>
        <taxon>Flavobacteriales</taxon>
        <taxon>Flavobacteriaceae</taxon>
        <taxon>Aureitalea</taxon>
    </lineage>
</organism>
<keyword evidence="2" id="KW-1003">Cell membrane</keyword>
<dbReference type="EMBL" id="MQUB01000001">
    <property type="protein sequence ID" value="PQB05132.1"/>
    <property type="molecule type" value="Genomic_DNA"/>
</dbReference>
<dbReference type="OrthoDB" id="9770036at2"/>
<feature type="transmembrane region" description="Helical" evidence="7">
    <location>
        <begin position="378"/>
        <end position="398"/>
    </location>
</feature>
<comment type="similarity">
    <text evidence="6">Belongs to the ABC-4 integral membrane protein family.</text>
</comment>
<dbReference type="InterPro" id="IPR003838">
    <property type="entry name" value="ABC3_permease_C"/>
</dbReference>
<reference evidence="10 11" key="1">
    <citation type="submission" date="2016-11" db="EMBL/GenBank/DDBJ databases">
        <title>Trade-off between light-utilization and light-protection in marine flavobacteria.</title>
        <authorList>
            <person name="Kumagai Y."/>
        </authorList>
    </citation>
    <scope>NUCLEOTIDE SEQUENCE [LARGE SCALE GENOMIC DNA]</scope>
    <source>
        <strain evidence="10 11">NBRC 107741</strain>
    </source>
</reference>
<evidence type="ECO:0000256" key="4">
    <source>
        <dbReference type="ARBA" id="ARBA00022989"/>
    </source>
</evidence>
<sequence length="415" mass="46682">MFNIERWQEIFDTIRKNKLRTFLTGLSVASGIFILVILLGFGQGMQNGIAQEFEQDATNRIAVWTGVTTVEHKGLNPGRFIELENEDYDYLIKKYEDDLEFKSSVYRIWSGAATYKNENGSYRVEGVYPDYQFIENASLTQGRFLNYDDQDNYEKVIVIGQKVYKDLFTEGGSAVGEQIQLNGINFKVIGVYTDPGGEREEQRIFLPLSTSQRVFNGGNKVRNLGFTLQRQENFAAALQQSITFSQEIESFLKERHIVAPEDPSAINVFNTLEEAKRFYDLMAMIKLFFWVVGICTIIAGVVGVSNIMLIIVKERTKEIGIRKAIGAQPLSIIMMVLHESIFVTAIAGFLGLITSMGLLEIIGPNVEIDYIVNPSVNFQVAVTTVFILILAGALAGFFPAWRAARIKPIVALRDE</sequence>
<gene>
    <name evidence="10" type="ORF">BST85_09710</name>
</gene>
<evidence type="ECO:0000259" key="8">
    <source>
        <dbReference type="Pfam" id="PF02687"/>
    </source>
</evidence>
<dbReference type="Pfam" id="PF12704">
    <property type="entry name" value="MacB_PCD"/>
    <property type="match status" value="1"/>
</dbReference>
<dbReference type="PANTHER" id="PTHR30572">
    <property type="entry name" value="MEMBRANE COMPONENT OF TRANSPORTER-RELATED"/>
    <property type="match status" value="1"/>
</dbReference>
<dbReference type="AlphaFoldDB" id="A0A2S7KR82"/>
<feature type="transmembrane region" description="Helical" evidence="7">
    <location>
        <begin position="332"/>
        <end position="358"/>
    </location>
</feature>
<comment type="subcellular location">
    <subcellularLocation>
        <location evidence="1">Cell membrane</location>
        <topology evidence="1">Multi-pass membrane protein</topology>
    </subcellularLocation>
</comment>
<feature type="domain" description="ABC3 transporter permease C-terminal" evidence="8">
    <location>
        <begin position="291"/>
        <end position="408"/>
    </location>
</feature>
<feature type="transmembrane region" description="Helical" evidence="7">
    <location>
        <begin position="287"/>
        <end position="312"/>
    </location>
</feature>
<dbReference type="GO" id="GO:0005886">
    <property type="term" value="C:plasma membrane"/>
    <property type="evidence" value="ECO:0007669"/>
    <property type="project" value="UniProtKB-SubCell"/>
</dbReference>
<accession>A0A2S7KR82</accession>
<keyword evidence="4 7" id="KW-1133">Transmembrane helix</keyword>
<evidence type="ECO:0000256" key="1">
    <source>
        <dbReference type="ARBA" id="ARBA00004651"/>
    </source>
</evidence>
<comment type="caution">
    <text evidence="10">The sequence shown here is derived from an EMBL/GenBank/DDBJ whole genome shotgun (WGS) entry which is preliminary data.</text>
</comment>
<proteinExistence type="inferred from homology"/>
<keyword evidence="3 7" id="KW-0812">Transmembrane</keyword>
<name>A0A2S7KR82_9FLAO</name>
<evidence type="ECO:0000259" key="9">
    <source>
        <dbReference type="Pfam" id="PF12704"/>
    </source>
</evidence>
<dbReference type="GO" id="GO:0005524">
    <property type="term" value="F:ATP binding"/>
    <property type="evidence" value="ECO:0007669"/>
    <property type="project" value="UniProtKB-KW"/>
</dbReference>
<feature type="transmembrane region" description="Helical" evidence="7">
    <location>
        <begin position="21"/>
        <end position="41"/>
    </location>
</feature>